<feature type="compositionally biased region" description="Polar residues" evidence="1">
    <location>
        <begin position="304"/>
        <end position="318"/>
    </location>
</feature>
<evidence type="ECO:0000313" key="3">
    <source>
        <dbReference type="EMBL" id="KAF7513887.1"/>
    </source>
</evidence>
<evidence type="ECO:0008006" key="5">
    <source>
        <dbReference type="Google" id="ProtNLM"/>
    </source>
</evidence>
<dbReference type="OrthoDB" id="5327700at2759"/>
<feature type="compositionally biased region" description="Pro residues" evidence="1">
    <location>
        <begin position="84"/>
        <end position="100"/>
    </location>
</feature>
<keyword evidence="4" id="KW-1185">Reference proteome</keyword>
<dbReference type="AlphaFoldDB" id="A0A8H7AT71"/>
<feature type="region of interest" description="Disordered" evidence="1">
    <location>
        <begin position="302"/>
        <end position="339"/>
    </location>
</feature>
<evidence type="ECO:0000256" key="2">
    <source>
        <dbReference type="SAM" id="Phobius"/>
    </source>
</evidence>
<accession>A0A8H7AT71</accession>
<proteinExistence type="predicted"/>
<reference evidence="3" key="1">
    <citation type="submission" date="2020-02" db="EMBL/GenBank/DDBJ databases">
        <authorList>
            <person name="Palmer J.M."/>
        </authorList>
    </citation>
    <scope>NUCLEOTIDE SEQUENCE</scope>
    <source>
        <strain evidence="3">EPUS1.4</strain>
        <tissue evidence="3">Thallus</tissue>
    </source>
</reference>
<gene>
    <name evidence="3" type="ORF">GJ744_006501</name>
</gene>
<feature type="compositionally biased region" description="Basic and acidic residues" evidence="1">
    <location>
        <begin position="190"/>
        <end position="209"/>
    </location>
</feature>
<keyword evidence="2" id="KW-1133">Transmembrane helix</keyword>
<keyword evidence="2" id="KW-0812">Transmembrane</keyword>
<dbReference type="Proteomes" id="UP000606974">
    <property type="component" value="Unassembled WGS sequence"/>
</dbReference>
<evidence type="ECO:0000313" key="4">
    <source>
        <dbReference type="Proteomes" id="UP000606974"/>
    </source>
</evidence>
<comment type="caution">
    <text evidence="3">The sequence shown here is derived from an EMBL/GenBank/DDBJ whole genome shotgun (WGS) entry which is preliminary data.</text>
</comment>
<name>A0A8H7AT71_9EURO</name>
<dbReference type="EMBL" id="JAACFV010000003">
    <property type="protein sequence ID" value="KAF7513887.1"/>
    <property type="molecule type" value="Genomic_DNA"/>
</dbReference>
<sequence>MSYSYERVDRRRRTTGVGGYGASSRRSTLGYWVPLVMTVTVATIGLAAWIWSERQDDEDDNSEEEIPPGSVPPPGYASMSGGLPPGPGPAGFQGPPPSAPMGPGGFQGAPMPPPEPGYEGGARSTGAETQIPDDGTLMSKMSGALKRTPSPLQSYDWASKKVAAGVAAAGAMVGGALTTIREGSQDDYEDHERWSEEADSRDNGKEIKRGLKRRGTADDYFSGSVEMPKAAVWKSRKRKNVAVVVSAIEIGSDGVGEVGQHASILAHLPEYINPETTRVFVLIYAPELKAHPLSGALASRTGVPMTQGSTTSSFSNISHGDAHTPGEFPGGSQAGLAIVDPNPVDESSSLFKTLYNQASAVAERDTMILPFTTRTGHLHLLRSLAPELVYVQESLCGSEGEIAGSLSGWVKQTVVVIGDEGGHGGLVDTEDEDGLSKARADPWWQKEERTGLGRSVAVVDSLKIGDDWKRRTGEHD</sequence>
<protein>
    <recommendedName>
        <fullName evidence="5">Peroxin 22-like protein</fullName>
    </recommendedName>
</protein>
<feature type="compositionally biased region" description="Acidic residues" evidence="1">
    <location>
        <begin position="55"/>
        <end position="66"/>
    </location>
</feature>
<feature type="region of interest" description="Disordered" evidence="1">
    <location>
        <begin position="183"/>
        <end position="210"/>
    </location>
</feature>
<feature type="region of interest" description="Disordered" evidence="1">
    <location>
        <begin position="1"/>
        <end position="24"/>
    </location>
</feature>
<feature type="transmembrane region" description="Helical" evidence="2">
    <location>
        <begin position="29"/>
        <end position="51"/>
    </location>
</feature>
<evidence type="ECO:0000256" key="1">
    <source>
        <dbReference type="SAM" id="MobiDB-lite"/>
    </source>
</evidence>
<organism evidence="3 4">
    <name type="scientific">Endocarpon pusillum</name>
    <dbReference type="NCBI Taxonomy" id="364733"/>
    <lineage>
        <taxon>Eukaryota</taxon>
        <taxon>Fungi</taxon>
        <taxon>Dikarya</taxon>
        <taxon>Ascomycota</taxon>
        <taxon>Pezizomycotina</taxon>
        <taxon>Eurotiomycetes</taxon>
        <taxon>Chaetothyriomycetidae</taxon>
        <taxon>Verrucariales</taxon>
        <taxon>Verrucariaceae</taxon>
        <taxon>Endocarpon</taxon>
    </lineage>
</organism>
<keyword evidence="2" id="KW-0472">Membrane</keyword>
<feature type="region of interest" description="Disordered" evidence="1">
    <location>
        <begin position="55"/>
        <end position="142"/>
    </location>
</feature>